<dbReference type="InterPro" id="IPR003593">
    <property type="entry name" value="AAA+_ATPase"/>
</dbReference>
<protein>
    <submittedName>
        <fullName evidence="4">ATP-binding cassette domain-containing protein</fullName>
    </submittedName>
</protein>
<accession>A0AAJ1ICK8</accession>
<organism evidence="4 5">
    <name type="scientific">Candidatus Thalassospirochaeta sargassi</name>
    <dbReference type="NCBI Taxonomy" id="3119039"/>
    <lineage>
        <taxon>Bacteria</taxon>
        <taxon>Pseudomonadati</taxon>
        <taxon>Spirochaetota</taxon>
        <taxon>Spirochaetia</taxon>
        <taxon>Spirochaetales</taxon>
        <taxon>Spirochaetaceae</taxon>
        <taxon>Candidatus Thalassospirochaeta</taxon>
    </lineage>
</organism>
<dbReference type="EMBL" id="JAQQAL010000008">
    <property type="protein sequence ID" value="MDC7225669.1"/>
    <property type="molecule type" value="Genomic_DNA"/>
</dbReference>
<dbReference type="AlphaFoldDB" id="A0AAJ1ICK8"/>
<dbReference type="PROSITE" id="PS00675">
    <property type="entry name" value="SIGMA54_INTERACT_1"/>
    <property type="match status" value="1"/>
</dbReference>
<dbReference type="InterPro" id="IPR017871">
    <property type="entry name" value="ABC_transporter-like_CS"/>
</dbReference>
<dbReference type="GO" id="GO:0005524">
    <property type="term" value="F:ATP binding"/>
    <property type="evidence" value="ECO:0007669"/>
    <property type="project" value="UniProtKB-KW"/>
</dbReference>
<dbReference type="PROSITE" id="PS50893">
    <property type="entry name" value="ABC_TRANSPORTER_2"/>
    <property type="match status" value="1"/>
</dbReference>
<dbReference type="InterPro" id="IPR027417">
    <property type="entry name" value="P-loop_NTPase"/>
</dbReference>
<proteinExistence type="predicted"/>
<evidence type="ECO:0000256" key="2">
    <source>
        <dbReference type="ARBA" id="ARBA00022840"/>
    </source>
</evidence>
<evidence type="ECO:0000313" key="4">
    <source>
        <dbReference type="EMBL" id="MDC7225669.1"/>
    </source>
</evidence>
<dbReference type="PROSITE" id="PS00211">
    <property type="entry name" value="ABC_TRANSPORTER_1"/>
    <property type="match status" value="1"/>
</dbReference>
<evidence type="ECO:0000256" key="1">
    <source>
        <dbReference type="ARBA" id="ARBA00022741"/>
    </source>
</evidence>
<dbReference type="PANTHER" id="PTHR43119">
    <property type="entry name" value="ABC TRANSPORT PROTEIN ATP-BINDING COMPONENT-RELATED"/>
    <property type="match status" value="1"/>
</dbReference>
<dbReference type="SUPFAM" id="SSF52540">
    <property type="entry name" value="P-loop containing nucleoside triphosphate hydrolases"/>
    <property type="match status" value="1"/>
</dbReference>
<comment type="caution">
    <text evidence="4">The sequence shown here is derived from an EMBL/GenBank/DDBJ whole genome shotgun (WGS) entry which is preliminary data.</text>
</comment>
<evidence type="ECO:0000259" key="3">
    <source>
        <dbReference type="PROSITE" id="PS50893"/>
    </source>
</evidence>
<dbReference type="Gene3D" id="3.40.50.300">
    <property type="entry name" value="P-loop containing nucleotide triphosphate hydrolases"/>
    <property type="match status" value="1"/>
</dbReference>
<keyword evidence="2 4" id="KW-0067">ATP-binding</keyword>
<evidence type="ECO:0000313" key="5">
    <source>
        <dbReference type="Proteomes" id="UP001221217"/>
    </source>
</evidence>
<feature type="domain" description="ABC transporter" evidence="3">
    <location>
        <begin position="2"/>
        <end position="213"/>
    </location>
</feature>
<gene>
    <name evidence="4" type="ORF">PQJ61_02765</name>
</gene>
<dbReference type="Proteomes" id="UP001221217">
    <property type="component" value="Unassembled WGS sequence"/>
</dbReference>
<dbReference type="SMART" id="SM00382">
    <property type="entry name" value="AAA"/>
    <property type="match status" value="1"/>
</dbReference>
<dbReference type="PANTHER" id="PTHR43119:SF1">
    <property type="entry name" value="ABC TRANSPORTER DOMAIN-CONTAINING PROTEIN"/>
    <property type="match status" value="1"/>
</dbReference>
<dbReference type="InterPro" id="IPR003439">
    <property type="entry name" value="ABC_transporter-like_ATP-bd"/>
</dbReference>
<dbReference type="Pfam" id="PF00005">
    <property type="entry name" value="ABC_tran"/>
    <property type="match status" value="1"/>
</dbReference>
<sequence>MIEFKALSLNLNNKIILENCNTVFKEGDKIVITGDSGSGKTTILNLIMGLAEADEGSIFFRGSKLSSENISEIRKSIAYIGQEPALGGTTVAEALDLPFKFKSNRGAEPDEKNITGILNFLLLDKDIREKNINSISGGEKQRIAIARALLLGKRIFLADEITSALDNTVIKQLYSLFSTEEYSLISVSHDPAWISFCSRRLNLKDGALTEVKP</sequence>
<dbReference type="GO" id="GO:0016887">
    <property type="term" value="F:ATP hydrolysis activity"/>
    <property type="evidence" value="ECO:0007669"/>
    <property type="project" value="InterPro"/>
</dbReference>
<keyword evidence="1" id="KW-0547">Nucleotide-binding</keyword>
<name>A0AAJ1ICK8_9SPIO</name>
<dbReference type="InterPro" id="IPR025662">
    <property type="entry name" value="Sigma_54_int_dom_ATP-bd_1"/>
</dbReference>
<reference evidence="4 5" key="1">
    <citation type="submission" date="2022-12" db="EMBL/GenBank/DDBJ databases">
        <title>Metagenome assembled genome from gulf of manar.</title>
        <authorList>
            <person name="Kohli P."/>
            <person name="Pk S."/>
            <person name="Venkata Ramana C."/>
            <person name="Sasikala C."/>
        </authorList>
    </citation>
    <scope>NUCLEOTIDE SEQUENCE [LARGE SCALE GENOMIC DNA]</scope>
    <source>
        <strain evidence="4">JB008</strain>
    </source>
</reference>